<name>A0ABP1FS10_9CHLO</name>
<keyword evidence="4" id="KW-0863">Zinc-finger</keyword>
<dbReference type="InterPro" id="IPR013083">
    <property type="entry name" value="Znf_RING/FYVE/PHD"/>
</dbReference>
<proteinExistence type="predicted"/>
<feature type="compositionally biased region" description="Low complexity" evidence="5">
    <location>
        <begin position="805"/>
        <end position="823"/>
    </location>
</feature>
<organism evidence="9 10">
    <name type="scientific">Coccomyxa viridis</name>
    <dbReference type="NCBI Taxonomy" id="1274662"/>
    <lineage>
        <taxon>Eukaryota</taxon>
        <taxon>Viridiplantae</taxon>
        <taxon>Chlorophyta</taxon>
        <taxon>core chlorophytes</taxon>
        <taxon>Trebouxiophyceae</taxon>
        <taxon>Trebouxiophyceae incertae sedis</taxon>
        <taxon>Coccomyxaceae</taxon>
        <taxon>Coccomyxa</taxon>
    </lineage>
</organism>
<dbReference type="SUPFAM" id="SSF57850">
    <property type="entry name" value="RING/U-box"/>
    <property type="match status" value="1"/>
</dbReference>
<dbReference type="PANTHER" id="PTHR46236:SF36">
    <property type="entry name" value="MATH (MEPRIN AND TRAF-C-LIKE) DOMAIN PROTEIN"/>
    <property type="match status" value="1"/>
</dbReference>
<feature type="transmembrane region" description="Helical" evidence="6">
    <location>
        <begin position="675"/>
        <end position="696"/>
    </location>
</feature>
<feature type="transmembrane region" description="Helical" evidence="6">
    <location>
        <begin position="648"/>
        <end position="669"/>
    </location>
</feature>
<feature type="domain" description="MATH" evidence="8">
    <location>
        <begin position="235"/>
        <end position="364"/>
    </location>
</feature>
<keyword evidence="6" id="KW-1133">Transmembrane helix</keyword>
<dbReference type="Proteomes" id="UP001497392">
    <property type="component" value="Unassembled WGS sequence"/>
</dbReference>
<reference evidence="9 10" key="1">
    <citation type="submission" date="2024-06" db="EMBL/GenBank/DDBJ databases">
        <authorList>
            <person name="Kraege A."/>
            <person name="Thomma B."/>
        </authorList>
    </citation>
    <scope>NUCLEOTIDE SEQUENCE [LARGE SCALE GENOMIC DNA]</scope>
</reference>
<keyword evidence="6" id="KW-0812">Transmembrane</keyword>
<keyword evidence="2" id="KW-0963">Cytoplasm</keyword>
<protein>
    <submittedName>
        <fullName evidence="9">G3533 protein</fullName>
    </submittedName>
</protein>
<dbReference type="PROSITE" id="PS50144">
    <property type="entry name" value="MATH"/>
    <property type="match status" value="1"/>
</dbReference>
<feature type="transmembrane region" description="Helical" evidence="6">
    <location>
        <begin position="589"/>
        <end position="609"/>
    </location>
</feature>
<evidence type="ECO:0000256" key="4">
    <source>
        <dbReference type="PROSITE-ProRule" id="PRU00175"/>
    </source>
</evidence>
<dbReference type="Gene3D" id="2.60.210.10">
    <property type="entry name" value="Apoptosis, Tumor Necrosis Factor Receptor Associated Protein 2, Chain A"/>
    <property type="match status" value="1"/>
</dbReference>
<evidence type="ECO:0000313" key="9">
    <source>
        <dbReference type="EMBL" id="CAL5221355.1"/>
    </source>
</evidence>
<comment type="caution">
    <text evidence="9">The sequence shown here is derived from an EMBL/GenBank/DDBJ whole genome shotgun (WGS) entry which is preliminary data.</text>
</comment>
<accession>A0ABP1FS10</accession>
<evidence type="ECO:0000256" key="1">
    <source>
        <dbReference type="ARBA" id="ARBA00004496"/>
    </source>
</evidence>
<dbReference type="SUPFAM" id="SSF49599">
    <property type="entry name" value="TRAF domain-like"/>
    <property type="match status" value="1"/>
</dbReference>
<feature type="compositionally biased region" description="Low complexity" evidence="5">
    <location>
        <begin position="907"/>
        <end position="918"/>
    </location>
</feature>
<evidence type="ECO:0000256" key="6">
    <source>
        <dbReference type="SAM" id="Phobius"/>
    </source>
</evidence>
<feature type="region of interest" description="Disordered" evidence="5">
    <location>
        <begin position="1036"/>
        <end position="1059"/>
    </location>
</feature>
<feature type="compositionally biased region" description="Basic and acidic residues" evidence="5">
    <location>
        <begin position="875"/>
        <end position="884"/>
    </location>
</feature>
<feature type="compositionally biased region" description="Polar residues" evidence="5">
    <location>
        <begin position="950"/>
        <end position="959"/>
    </location>
</feature>
<feature type="transmembrane region" description="Helical" evidence="6">
    <location>
        <begin position="24"/>
        <end position="45"/>
    </location>
</feature>
<keyword evidence="4" id="KW-0479">Metal-binding</keyword>
<dbReference type="PROSITE" id="PS51257">
    <property type="entry name" value="PROKAR_LIPOPROTEIN"/>
    <property type="match status" value="1"/>
</dbReference>
<evidence type="ECO:0000259" key="7">
    <source>
        <dbReference type="PROSITE" id="PS50089"/>
    </source>
</evidence>
<feature type="transmembrane region" description="Helical" evidence="6">
    <location>
        <begin position="451"/>
        <end position="472"/>
    </location>
</feature>
<keyword evidence="10" id="KW-1185">Reference proteome</keyword>
<keyword evidence="6" id="KW-0472">Membrane</keyword>
<feature type="compositionally biased region" description="Low complexity" evidence="5">
    <location>
        <begin position="786"/>
        <end position="797"/>
    </location>
</feature>
<dbReference type="InterPro" id="IPR008974">
    <property type="entry name" value="TRAF-like"/>
</dbReference>
<keyword evidence="4" id="KW-0862">Zinc</keyword>
<evidence type="ECO:0000256" key="3">
    <source>
        <dbReference type="ARBA" id="ARBA00023054"/>
    </source>
</evidence>
<dbReference type="CDD" id="cd00121">
    <property type="entry name" value="MATH"/>
    <property type="match status" value="1"/>
</dbReference>
<feature type="region of interest" description="Disordered" evidence="5">
    <location>
        <begin position="754"/>
        <end position="826"/>
    </location>
</feature>
<dbReference type="Gene3D" id="3.30.40.10">
    <property type="entry name" value="Zinc/RING finger domain, C3HC4 (zinc finger)"/>
    <property type="match status" value="1"/>
</dbReference>
<feature type="region of interest" description="Disordered" evidence="5">
    <location>
        <begin position="847"/>
        <end position="988"/>
    </location>
</feature>
<evidence type="ECO:0000256" key="2">
    <source>
        <dbReference type="ARBA" id="ARBA00022490"/>
    </source>
</evidence>
<sequence length="1149" mass="124439">MAKRKTSHAPQPAVRLLDKTAQRFLAATGILIGCIMASILSMKYAPQQEVPPAKTDLYSNYRWGNCDTHPQQCSREYSSSDTATVTRHRPCMTGLDCPCSEARNGSGTNVIYTFVAFNERCQYRRYVSRRDTQAEYVYGRVAKEYDDLTKAGVDPLRLEKVVTSLSQMSSGNIGELVGLKRPDLETRYWEEMKTFVQHNPKSAPPRKLQDLFKRWYRQDPTILPGKPRPSTLPVLGDFKWTIHKHSQLELGQRYNSGPFYVGGQPWRLIYYPQSDWDHTQFAIYLTPVASQHSRVGWLRQVSFNVRVHGHDSPSQSIWANWNHTYSIVDEDCASGFSHFKEHEILHMPGRGYLKNDTLEIRAIVKLNALANIGPVKDASHQTFSLAGLAGGVMGILKDAARLPADHTPLALVLRETSLLSLVDAFQASSTHLDALWSWCTRLPKQALSVQLYLSHLKFLMVAAGLAAFLSLAQSIHTYVKKGAFVDPDDPGASVAIPVLDTFCSWQPLIFSLAARAVLTRPAALSVVALVLSSGAICRPVSFSKSLRAFRLLGLAVAVDMLVAGGEIKLLLPALLGLLLDLKTPELVELLDGALCVAFMSAVLLDCLLYRRTAAFMQGPLLHFLRAGETAMLPGRDILLGWKPAQETLHANTCMILFFTAAMLVIYPRIRPSLTSLIGMLLLLGAGGMPSVIWRLVHAWVAGLPQEVPEGHSWSQLAADILVHAPANQALQICGCIGRYLQDCLRALPPPAPVAKAKGPEGEGGNSGTPAEKSAAESVKGGTSPTAAKAKNPGGKAGAQKRGKQKPAQGAAAQPQKPRPAGQKSVDITCQPSDAAATIQLSPAAAPLQPLDSEQNRQAVKGHAVEKAPQNAEGQKAAERKEGPAKTKAAKRKASKAPEPVAVPQLTRLSSSSLSGRVSPPGPPSDRNAEDRIVEETASQSGAEEAARSEPITQTATPVLTPNKPGMDAEPCASQPGLIRLSNSPLRGQGRADFIHSKPPPLESLMPMAGPEQHHVKDASAEDLLLALLRASASAKEGRSGSAAPRQPASEAVQPAKDGSRGLRDALPYLAAHANSAPVRPQQVSHKRPEAPEDLTCVMCWEKPRQATLAPCGHRALCASCTELLLRRGKPLCPICRRGVQSYILREFEV</sequence>
<evidence type="ECO:0000313" key="10">
    <source>
        <dbReference type="Proteomes" id="UP001497392"/>
    </source>
</evidence>
<comment type="subcellular location">
    <subcellularLocation>
        <location evidence="1">Cytoplasm</location>
    </subcellularLocation>
</comment>
<dbReference type="Pfam" id="PF13920">
    <property type="entry name" value="zf-C3HC4_3"/>
    <property type="match status" value="1"/>
</dbReference>
<keyword evidence="3" id="KW-0175">Coiled coil</keyword>
<evidence type="ECO:0000256" key="5">
    <source>
        <dbReference type="SAM" id="MobiDB-lite"/>
    </source>
</evidence>
<dbReference type="InterPro" id="IPR050804">
    <property type="entry name" value="MCC"/>
</dbReference>
<dbReference type="EMBL" id="CAXHTA020000005">
    <property type="protein sequence ID" value="CAL5221355.1"/>
    <property type="molecule type" value="Genomic_DNA"/>
</dbReference>
<feature type="transmembrane region" description="Helical" evidence="6">
    <location>
        <begin position="551"/>
        <end position="577"/>
    </location>
</feature>
<evidence type="ECO:0000259" key="8">
    <source>
        <dbReference type="PROSITE" id="PS50144"/>
    </source>
</evidence>
<feature type="domain" description="RING-type" evidence="7">
    <location>
        <begin position="1096"/>
        <end position="1136"/>
    </location>
</feature>
<dbReference type="InterPro" id="IPR001841">
    <property type="entry name" value="Znf_RING"/>
</dbReference>
<dbReference type="PROSITE" id="PS50089">
    <property type="entry name" value="ZF_RING_2"/>
    <property type="match status" value="1"/>
</dbReference>
<gene>
    <name evidence="9" type="primary">g3533</name>
    <name evidence="9" type="ORF">VP750_LOCUS3014</name>
</gene>
<dbReference type="PANTHER" id="PTHR46236">
    <property type="entry name" value="TRAF-LIKE SUPERFAMILY PROTEIN"/>
    <property type="match status" value="1"/>
</dbReference>
<dbReference type="Pfam" id="PF22486">
    <property type="entry name" value="MATH_2"/>
    <property type="match status" value="1"/>
</dbReference>
<dbReference type="InterPro" id="IPR002083">
    <property type="entry name" value="MATH/TRAF_dom"/>
</dbReference>